<name>A0ABP0LVD4_9DINO</name>
<keyword evidence="2" id="KW-1185">Reference proteome</keyword>
<sequence>MNATHFAGPPSLQAQLAQSWPPQAGLPVLFDAVKRVFSMTLRKADGAQLGLDVKPLDGPKDRSAWGG</sequence>
<organism evidence="1 2">
    <name type="scientific">Durusdinium trenchii</name>
    <dbReference type="NCBI Taxonomy" id="1381693"/>
    <lineage>
        <taxon>Eukaryota</taxon>
        <taxon>Sar</taxon>
        <taxon>Alveolata</taxon>
        <taxon>Dinophyceae</taxon>
        <taxon>Suessiales</taxon>
        <taxon>Symbiodiniaceae</taxon>
        <taxon>Durusdinium</taxon>
    </lineage>
</organism>
<evidence type="ECO:0000313" key="1">
    <source>
        <dbReference type="EMBL" id="CAK9043183.1"/>
    </source>
</evidence>
<evidence type="ECO:0000313" key="2">
    <source>
        <dbReference type="Proteomes" id="UP001642464"/>
    </source>
</evidence>
<gene>
    <name evidence="1" type="ORF">SCF082_LOCUS24735</name>
</gene>
<proteinExistence type="predicted"/>
<reference evidence="1 2" key="1">
    <citation type="submission" date="2024-02" db="EMBL/GenBank/DDBJ databases">
        <authorList>
            <person name="Chen Y."/>
            <person name="Shah S."/>
            <person name="Dougan E. K."/>
            <person name="Thang M."/>
            <person name="Chan C."/>
        </authorList>
    </citation>
    <scope>NUCLEOTIDE SEQUENCE [LARGE SCALE GENOMIC DNA]</scope>
</reference>
<dbReference type="Proteomes" id="UP001642464">
    <property type="component" value="Unassembled WGS sequence"/>
</dbReference>
<feature type="non-terminal residue" evidence="1">
    <location>
        <position position="67"/>
    </location>
</feature>
<dbReference type="EMBL" id="CAXAMM010018336">
    <property type="protein sequence ID" value="CAK9043183.1"/>
    <property type="molecule type" value="Genomic_DNA"/>
</dbReference>
<comment type="caution">
    <text evidence="1">The sequence shown here is derived from an EMBL/GenBank/DDBJ whole genome shotgun (WGS) entry which is preliminary data.</text>
</comment>
<protein>
    <submittedName>
        <fullName evidence="1">Uncharacterized protein</fullName>
    </submittedName>
</protein>
<accession>A0ABP0LVD4</accession>